<keyword evidence="7 9" id="KW-0472">Membrane</keyword>
<evidence type="ECO:0000256" key="1">
    <source>
        <dbReference type="ARBA" id="ARBA00004651"/>
    </source>
</evidence>
<dbReference type="KEGG" id="plal:FXN65_17935"/>
<keyword evidence="4" id="KW-1003">Cell membrane</keyword>
<evidence type="ECO:0000313" key="11">
    <source>
        <dbReference type="Proteomes" id="UP000327179"/>
    </source>
</evidence>
<feature type="transmembrane region" description="Helical" evidence="9">
    <location>
        <begin position="280"/>
        <end position="303"/>
    </location>
</feature>
<dbReference type="PANTHER" id="PTHR42770">
    <property type="entry name" value="AMINO ACID TRANSPORTER-RELATED"/>
    <property type="match status" value="1"/>
</dbReference>
<evidence type="ECO:0000256" key="3">
    <source>
        <dbReference type="ARBA" id="ARBA00021069"/>
    </source>
</evidence>
<dbReference type="Proteomes" id="UP000327179">
    <property type="component" value="Chromosome"/>
</dbReference>
<gene>
    <name evidence="10" type="ORF">FXN65_17935</name>
</gene>
<feature type="transmembrane region" description="Helical" evidence="9">
    <location>
        <begin position="420"/>
        <end position="437"/>
    </location>
</feature>
<feature type="transmembrane region" description="Helical" evidence="9">
    <location>
        <begin position="359"/>
        <end position="384"/>
    </location>
</feature>
<evidence type="ECO:0000313" key="10">
    <source>
        <dbReference type="EMBL" id="QEY63840.1"/>
    </source>
</evidence>
<dbReference type="GO" id="GO:0022857">
    <property type="term" value="F:transmembrane transporter activity"/>
    <property type="evidence" value="ECO:0007669"/>
    <property type="project" value="InterPro"/>
</dbReference>
<comment type="function">
    <text evidence="8">Major component of the acid-resistance (AR) system allowing enteric pathogens to survive the acidic environment in the stomach. Exchanges extracellular arginine for its intracellular decarboxylation product agmatine (Agm) thereby expelling intracellular protons. Probably undergoes several conformational states in order to translocate the substrate across the membrane; keeps the substrate accessible to only 1 side of the membrane at a time by opening and closing 3 membrane-internal gates.</text>
</comment>
<feature type="transmembrane region" description="Helical" evidence="9">
    <location>
        <begin position="396"/>
        <end position="414"/>
    </location>
</feature>
<feature type="transmembrane region" description="Helical" evidence="9">
    <location>
        <begin position="327"/>
        <end position="347"/>
    </location>
</feature>
<dbReference type="EMBL" id="CP043311">
    <property type="protein sequence ID" value="QEY63840.1"/>
    <property type="molecule type" value="Genomic_DNA"/>
</dbReference>
<comment type="similarity">
    <text evidence="2">Belongs to the amino acid-polyamine-organocation (APC) superfamily. Basic amino acid/polyamine antiporter (APA) (TC 2.A.3.2) family.</text>
</comment>
<comment type="subcellular location">
    <subcellularLocation>
        <location evidence="1">Cell membrane</location>
        <topology evidence="1">Multi-pass membrane protein</topology>
    </subcellularLocation>
</comment>
<evidence type="ECO:0000256" key="9">
    <source>
        <dbReference type="SAM" id="Phobius"/>
    </source>
</evidence>
<organism evidence="10 11">
    <name type="scientific">Metapseudomonas lalkuanensis</name>
    <dbReference type="NCBI Taxonomy" id="2604832"/>
    <lineage>
        <taxon>Bacteria</taxon>
        <taxon>Pseudomonadati</taxon>
        <taxon>Pseudomonadota</taxon>
        <taxon>Gammaproteobacteria</taxon>
        <taxon>Pseudomonadales</taxon>
        <taxon>Pseudomonadaceae</taxon>
        <taxon>Metapseudomonas</taxon>
    </lineage>
</organism>
<feature type="transmembrane region" description="Helical" evidence="9">
    <location>
        <begin position="99"/>
        <end position="119"/>
    </location>
</feature>
<dbReference type="PANTHER" id="PTHR42770:SF18">
    <property type="entry name" value="ARGININE_AGMATINE ANTIPORTER"/>
    <property type="match status" value="1"/>
</dbReference>
<keyword evidence="6 9" id="KW-1133">Transmembrane helix</keyword>
<evidence type="ECO:0000256" key="4">
    <source>
        <dbReference type="ARBA" id="ARBA00022475"/>
    </source>
</evidence>
<evidence type="ECO:0000256" key="2">
    <source>
        <dbReference type="ARBA" id="ARBA00008220"/>
    </source>
</evidence>
<reference evidence="10 11" key="1">
    <citation type="submission" date="2019-08" db="EMBL/GenBank/DDBJ databases">
        <title>Whole-genome Sequencing of e-waste polymer degrading bacterium Pseudomonas sp. strain PE08.</title>
        <authorList>
            <person name="Kirdat K."/>
            <person name="Debbarma P."/>
            <person name="Narawade N."/>
            <person name="Suyal D."/>
            <person name="Thorat V."/>
            <person name="Shouche Y."/>
            <person name="Goel R."/>
            <person name="Yadav A."/>
        </authorList>
    </citation>
    <scope>NUCLEOTIDE SEQUENCE [LARGE SCALE GENOMIC DNA]</scope>
    <source>
        <strain evidence="10 11">PE08</strain>
    </source>
</reference>
<name>A0A5J6QN15_9GAMM</name>
<protein>
    <recommendedName>
        <fullName evidence="3">Arginine/agmatine antiporter</fullName>
    </recommendedName>
</protein>
<dbReference type="AlphaFoldDB" id="A0A5J6QN15"/>
<evidence type="ECO:0000256" key="5">
    <source>
        <dbReference type="ARBA" id="ARBA00022692"/>
    </source>
</evidence>
<dbReference type="Gene3D" id="1.20.1740.10">
    <property type="entry name" value="Amino acid/polyamine transporter I"/>
    <property type="match status" value="1"/>
</dbReference>
<evidence type="ECO:0000256" key="6">
    <source>
        <dbReference type="ARBA" id="ARBA00022989"/>
    </source>
</evidence>
<feature type="transmembrane region" description="Helical" evidence="9">
    <location>
        <begin position="156"/>
        <end position="176"/>
    </location>
</feature>
<keyword evidence="11" id="KW-1185">Reference proteome</keyword>
<evidence type="ECO:0000256" key="7">
    <source>
        <dbReference type="ARBA" id="ARBA00023136"/>
    </source>
</evidence>
<dbReference type="PIRSF" id="PIRSF006060">
    <property type="entry name" value="AA_transporter"/>
    <property type="match status" value="1"/>
</dbReference>
<dbReference type="InterPro" id="IPR050367">
    <property type="entry name" value="APC_superfamily"/>
</dbReference>
<feature type="transmembrane region" description="Helical" evidence="9">
    <location>
        <begin position="125"/>
        <end position="144"/>
    </location>
</feature>
<sequence>MAQGNGGKSRGSMGFWTCTALVVGNMIGSGVFLLPSSLAAYGGLSLFGWLISSTGAVILALTFARLARLNPSAGGPYAYTRDGFGSFAGYLCAWTYWKAAWIGNAAIAVTLVGYLQVFIPALRDPVLMVSTAIGAIWLCTLINLRGIGAFGLAQNVLTALKLVPLLLVGVLGWFSFNPEYLRIPEVSELPAGAGGYAQAIATTAALTLWSFIGLESATVPADHVDNPKRTIPRATVFGTLVAAGVYILSITAVQGVLPPEVLARSTAPFADAARVLVGEWGYHLVAAGAVIACLGALNGWVLLQGQIPMATARDGLLPESLAQTNKYGVPAHGLLVSGVLVTALVLVDGQGDLVDVFNVIILLGTMTGVVPYAFCTAALLQQLAVKPGDFSERERGRLVAIGVLGFVYSIWALYGTGEQAIFWGFLVLMAGIPLYTWRQWRNRVQAEAVVRASD</sequence>
<keyword evidence="5 9" id="KW-0812">Transmembrane</keyword>
<feature type="transmembrane region" description="Helical" evidence="9">
    <location>
        <begin position="46"/>
        <end position="64"/>
    </location>
</feature>
<dbReference type="InterPro" id="IPR002293">
    <property type="entry name" value="AA/rel_permease1"/>
</dbReference>
<feature type="transmembrane region" description="Helical" evidence="9">
    <location>
        <begin position="12"/>
        <end position="34"/>
    </location>
</feature>
<proteinExistence type="inferred from homology"/>
<evidence type="ECO:0000256" key="8">
    <source>
        <dbReference type="ARBA" id="ARBA00045636"/>
    </source>
</evidence>
<dbReference type="GO" id="GO:0005886">
    <property type="term" value="C:plasma membrane"/>
    <property type="evidence" value="ECO:0007669"/>
    <property type="project" value="UniProtKB-SubCell"/>
</dbReference>
<accession>A0A5J6QN15</accession>
<dbReference type="Pfam" id="PF13520">
    <property type="entry name" value="AA_permease_2"/>
    <property type="match status" value="1"/>
</dbReference>
<feature type="transmembrane region" description="Helical" evidence="9">
    <location>
        <begin position="196"/>
        <end position="214"/>
    </location>
</feature>
<feature type="transmembrane region" description="Helical" evidence="9">
    <location>
        <begin position="235"/>
        <end position="257"/>
    </location>
</feature>